<evidence type="ECO:0000256" key="2">
    <source>
        <dbReference type="ARBA" id="ARBA00022448"/>
    </source>
</evidence>
<evidence type="ECO:0000256" key="6">
    <source>
        <dbReference type="SAM" id="MobiDB-lite"/>
    </source>
</evidence>
<protein>
    <submittedName>
        <fullName evidence="9">MFS transporter</fullName>
    </submittedName>
</protein>
<feature type="domain" description="Major facilitator superfamily (MFS) profile" evidence="8">
    <location>
        <begin position="60"/>
        <end position="490"/>
    </location>
</feature>
<keyword evidence="2" id="KW-0813">Transport</keyword>
<evidence type="ECO:0000313" key="9">
    <source>
        <dbReference type="EMBL" id="MBK0330591.1"/>
    </source>
</evidence>
<feature type="transmembrane region" description="Helical" evidence="7">
    <location>
        <begin position="397"/>
        <end position="422"/>
    </location>
</feature>
<dbReference type="PROSITE" id="PS50850">
    <property type="entry name" value="MFS"/>
    <property type="match status" value="1"/>
</dbReference>
<evidence type="ECO:0000256" key="5">
    <source>
        <dbReference type="ARBA" id="ARBA00023136"/>
    </source>
</evidence>
<feature type="transmembrane region" description="Helical" evidence="7">
    <location>
        <begin position="194"/>
        <end position="214"/>
    </location>
</feature>
<evidence type="ECO:0000256" key="4">
    <source>
        <dbReference type="ARBA" id="ARBA00022989"/>
    </source>
</evidence>
<feature type="transmembrane region" description="Helical" evidence="7">
    <location>
        <begin position="125"/>
        <end position="145"/>
    </location>
</feature>
<feature type="transmembrane region" description="Helical" evidence="7">
    <location>
        <begin position="97"/>
        <end position="118"/>
    </location>
</feature>
<dbReference type="EMBL" id="JAEDAJ010000001">
    <property type="protein sequence ID" value="MBK0330591.1"/>
    <property type="molecule type" value="Genomic_DNA"/>
</dbReference>
<evidence type="ECO:0000256" key="1">
    <source>
        <dbReference type="ARBA" id="ARBA00004651"/>
    </source>
</evidence>
<feature type="transmembrane region" description="Helical" evidence="7">
    <location>
        <begin position="60"/>
        <end position="85"/>
    </location>
</feature>
<feature type="transmembrane region" description="Helical" evidence="7">
    <location>
        <begin position="466"/>
        <end position="484"/>
    </location>
</feature>
<keyword evidence="3 7" id="KW-0812">Transmembrane</keyword>
<feature type="transmembrane region" description="Helical" evidence="7">
    <location>
        <begin position="307"/>
        <end position="334"/>
    </location>
</feature>
<feature type="transmembrane region" description="Helical" evidence="7">
    <location>
        <begin position="220"/>
        <end position="239"/>
    </location>
</feature>
<keyword evidence="4 7" id="KW-1133">Transmembrane helix</keyword>
<dbReference type="Gene3D" id="1.20.1250.20">
    <property type="entry name" value="MFS general substrate transporter like domains"/>
    <property type="match status" value="1"/>
</dbReference>
<sequence>MPPTMDPSSNALENSSAHPALGSGTATGPDANVPLRVSSAADVSRILSALGSRSPKSTAVILLALGGIFMDAYDFSSIAFGLPAIKEQFGLDGFMTGLVNASIMVGAVVGALAGGYLVDRFGRYRLFMADMVFFVVAALGSALAPEVWSLIGFRFVMGIGVGLDIPVAMAFLAEFSRLRGKGNRSQRVNAWSPAWYFATGTGYLIVLLCFWLLPATQQDHLWRIVVGFGAVPAVIVLLVRRRFMAESPQWLADQGDLRGAVDVLSSHYGITAELDAEAASGTERASARTRLSNVLELFSSRFRQRTVAALCVSVFSTFGYNAVAYGTPLIIATLFHQGPLVTIVSSLVINMGFGLAGGLIGMGVVSRFGSRRVTLVGFTIQAAALFTLAAIGVPSSALVLVAVAMLAAFIFAQAGGPGANLMNFATLSYPTRLRGIGVGFNQGTLRAFSVLSLLGFPILTAQLGTGVFWIVACAPLLGAISLVLNRWDPTGKDVDAEDLEHVAA</sequence>
<dbReference type="CDD" id="cd17316">
    <property type="entry name" value="MFS_SV2_like"/>
    <property type="match status" value="1"/>
</dbReference>
<name>A0ABS1B7J4_9MICO</name>
<feature type="transmembrane region" description="Helical" evidence="7">
    <location>
        <begin position="151"/>
        <end position="173"/>
    </location>
</feature>
<gene>
    <name evidence="9" type="ORF">I8D64_04160</name>
</gene>
<comment type="caution">
    <text evidence="9">The sequence shown here is derived from an EMBL/GenBank/DDBJ whole genome shotgun (WGS) entry which is preliminary data.</text>
</comment>
<evidence type="ECO:0000313" key="10">
    <source>
        <dbReference type="Proteomes" id="UP000612352"/>
    </source>
</evidence>
<organism evidence="9 10">
    <name type="scientific">Brachybacterium halotolerans</name>
    <dbReference type="NCBI Taxonomy" id="2795215"/>
    <lineage>
        <taxon>Bacteria</taxon>
        <taxon>Bacillati</taxon>
        <taxon>Actinomycetota</taxon>
        <taxon>Actinomycetes</taxon>
        <taxon>Micrococcales</taxon>
        <taxon>Dermabacteraceae</taxon>
        <taxon>Brachybacterium</taxon>
    </lineage>
</organism>
<dbReference type="Proteomes" id="UP000612352">
    <property type="component" value="Unassembled WGS sequence"/>
</dbReference>
<dbReference type="PANTHER" id="PTHR48020">
    <property type="entry name" value="PROTON MYO-INOSITOL COTRANSPORTER"/>
    <property type="match status" value="1"/>
</dbReference>
<accession>A0ABS1B7J4</accession>
<feature type="transmembrane region" description="Helical" evidence="7">
    <location>
        <begin position="340"/>
        <end position="361"/>
    </location>
</feature>
<dbReference type="InterPro" id="IPR005828">
    <property type="entry name" value="MFS_sugar_transport-like"/>
</dbReference>
<dbReference type="InterPro" id="IPR020846">
    <property type="entry name" value="MFS_dom"/>
</dbReference>
<evidence type="ECO:0000256" key="3">
    <source>
        <dbReference type="ARBA" id="ARBA00022692"/>
    </source>
</evidence>
<dbReference type="RefSeq" id="WP_200501189.1">
    <property type="nucleotide sequence ID" value="NZ_JAEDAJ010000001.1"/>
</dbReference>
<feature type="region of interest" description="Disordered" evidence="6">
    <location>
        <begin position="1"/>
        <end position="30"/>
    </location>
</feature>
<evidence type="ECO:0000259" key="8">
    <source>
        <dbReference type="PROSITE" id="PS50850"/>
    </source>
</evidence>
<proteinExistence type="predicted"/>
<dbReference type="InterPro" id="IPR050814">
    <property type="entry name" value="Myo-inositol_Transporter"/>
</dbReference>
<evidence type="ECO:0000256" key="7">
    <source>
        <dbReference type="SAM" id="Phobius"/>
    </source>
</evidence>
<keyword evidence="5 7" id="KW-0472">Membrane</keyword>
<dbReference type="Pfam" id="PF00083">
    <property type="entry name" value="Sugar_tr"/>
    <property type="match status" value="1"/>
</dbReference>
<reference evidence="9 10" key="1">
    <citation type="submission" date="2020-12" db="EMBL/GenBank/DDBJ databases">
        <title>Brachybacterium sp. MASK1Z-5, whole genome shotgun sequence.</title>
        <authorList>
            <person name="Tuo L."/>
        </authorList>
    </citation>
    <scope>NUCLEOTIDE SEQUENCE [LARGE SCALE GENOMIC DNA]</scope>
    <source>
        <strain evidence="9 10">MASK1Z-5</strain>
    </source>
</reference>
<keyword evidence="10" id="KW-1185">Reference proteome</keyword>
<feature type="compositionally biased region" description="Polar residues" evidence="6">
    <location>
        <begin position="1"/>
        <end position="17"/>
    </location>
</feature>
<dbReference type="InterPro" id="IPR036259">
    <property type="entry name" value="MFS_trans_sf"/>
</dbReference>
<dbReference type="PANTHER" id="PTHR48020:SF12">
    <property type="entry name" value="PROTON MYO-INOSITOL COTRANSPORTER"/>
    <property type="match status" value="1"/>
</dbReference>
<dbReference type="SUPFAM" id="SSF103473">
    <property type="entry name" value="MFS general substrate transporter"/>
    <property type="match status" value="1"/>
</dbReference>
<comment type="subcellular location">
    <subcellularLocation>
        <location evidence="1">Cell membrane</location>
        <topology evidence="1">Multi-pass membrane protein</topology>
    </subcellularLocation>
</comment>